<dbReference type="PROSITE" id="PS51257">
    <property type="entry name" value="PROKAR_LIPOPROTEIN"/>
    <property type="match status" value="1"/>
</dbReference>
<dbReference type="EMBL" id="CP058235">
    <property type="protein sequence ID" value="QLC51794.1"/>
    <property type="molecule type" value="Genomic_DNA"/>
</dbReference>
<organism evidence="2 3">
    <name type="scientific">Bartonella alsatica</name>
    <dbReference type="NCBI Taxonomy" id="52764"/>
    <lineage>
        <taxon>Bacteria</taxon>
        <taxon>Pseudomonadati</taxon>
        <taxon>Pseudomonadota</taxon>
        <taxon>Alphaproteobacteria</taxon>
        <taxon>Hyphomicrobiales</taxon>
        <taxon>Bartonellaceae</taxon>
        <taxon>Bartonella</taxon>
    </lineage>
</organism>
<evidence type="ECO:0000313" key="2">
    <source>
        <dbReference type="EMBL" id="QLC51794.1"/>
    </source>
</evidence>
<evidence type="ECO:0000256" key="1">
    <source>
        <dbReference type="SAM" id="MobiDB-lite"/>
    </source>
</evidence>
<name>A0ABX6QF89_9HYPH</name>
<sequence length="54" mass="6145">MKKIILLCMVMLGVGLSISGCGKSEEEKRRAEQEEQAKKFFEKKLPSTDEGHEF</sequence>
<reference evidence="2 3" key="1">
    <citation type="submission" date="2020-06" db="EMBL/GenBank/DDBJ databases">
        <title>Complete closed genome sequence of Bartonella alsatica CIP 105477.</title>
        <authorList>
            <person name="Thibau A."/>
            <person name="Schultze T.G."/>
            <person name="Kempf V.A.J."/>
        </authorList>
    </citation>
    <scope>NUCLEOTIDE SEQUENCE [LARGE SCALE GENOMIC DNA]</scope>
    <source>
        <strain evidence="2 3">CIP 105477</strain>
    </source>
</reference>
<gene>
    <name evidence="2" type="ORF">HWV54_02430</name>
</gene>
<feature type="compositionally biased region" description="Basic and acidic residues" evidence="1">
    <location>
        <begin position="23"/>
        <end position="54"/>
    </location>
</feature>
<dbReference type="Proteomes" id="UP000509443">
    <property type="component" value="Chromosome"/>
</dbReference>
<protein>
    <submittedName>
        <fullName evidence="2">Uncharacterized protein</fullName>
    </submittedName>
</protein>
<evidence type="ECO:0000313" key="3">
    <source>
        <dbReference type="Proteomes" id="UP000509443"/>
    </source>
</evidence>
<dbReference type="RefSeq" id="WP_005864545.1">
    <property type="nucleotide sequence ID" value="NZ_CACVBB010000005.1"/>
</dbReference>
<keyword evidence="3" id="KW-1185">Reference proteome</keyword>
<proteinExistence type="predicted"/>
<accession>A0ABX6QF89</accession>
<feature type="region of interest" description="Disordered" evidence="1">
    <location>
        <begin position="21"/>
        <end position="54"/>
    </location>
</feature>